<feature type="transmembrane region" description="Helical" evidence="1">
    <location>
        <begin position="95"/>
        <end position="111"/>
    </location>
</feature>
<keyword evidence="1" id="KW-1133">Transmembrane helix</keyword>
<proteinExistence type="predicted"/>
<dbReference type="OrthoDB" id="784956at2759"/>
<keyword evidence="1" id="KW-0812">Transmembrane</keyword>
<gene>
    <name evidence="2" type="primary">LOC107776130</name>
</gene>
<dbReference type="InterPro" id="IPR044824">
    <property type="entry name" value="MAIN-like"/>
</dbReference>
<evidence type="ECO:0000256" key="1">
    <source>
        <dbReference type="SAM" id="Phobius"/>
    </source>
</evidence>
<dbReference type="PANTHER" id="PTHR46033">
    <property type="entry name" value="PROTEIN MAIN-LIKE 2"/>
    <property type="match status" value="1"/>
</dbReference>
<reference evidence="2" key="1">
    <citation type="submission" date="2025-08" db="UniProtKB">
        <authorList>
            <consortium name="RefSeq"/>
        </authorList>
    </citation>
    <scope>IDENTIFICATION</scope>
</reference>
<evidence type="ECO:0000313" key="2">
    <source>
        <dbReference type="RefSeq" id="XP_016451452.1"/>
    </source>
</evidence>
<dbReference type="GO" id="GO:0010073">
    <property type="term" value="P:meristem maintenance"/>
    <property type="evidence" value="ECO:0007669"/>
    <property type="project" value="InterPro"/>
</dbReference>
<protein>
    <submittedName>
        <fullName evidence="2">Serine/threonine-protein phosphatase 7 long form homolog</fullName>
    </submittedName>
</protein>
<sequence length="168" mass="19183">MHAQYLDLMGQYTGYRPQGKAVLRGDSRISLSAIIEHMEVLHPDITSDIEAIHIERYTRLVVLLVFRGVLFPNTLGSLVSMHFLYHLQQLDDLPLYSWGVAILAYMYRIHLDAIQRRVASSAARLLLSRPTALEHFRPDDLLRCGYWASSVLPVGTGDVAAWRQCYTR</sequence>
<dbReference type="RefSeq" id="XP_016451452.1">
    <property type="nucleotide sequence ID" value="XM_016595966.1"/>
</dbReference>
<keyword evidence="1" id="KW-0472">Membrane</keyword>
<dbReference type="PaxDb" id="4097-A0A1S3YHP0"/>
<feature type="transmembrane region" description="Helical" evidence="1">
    <location>
        <begin position="60"/>
        <end position="83"/>
    </location>
</feature>
<dbReference type="KEGG" id="nta:107776130"/>
<organism evidence="2">
    <name type="scientific">Nicotiana tabacum</name>
    <name type="common">Common tobacco</name>
    <dbReference type="NCBI Taxonomy" id="4097"/>
    <lineage>
        <taxon>Eukaryota</taxon>
        <taxon>Viridiplantae</taxon>
        <taxon>Streptophyta</taxon>
        <taxon>Embryophyta</taxon>
        <taxon>Tracheophyta</taxon>
        <taxon>Spermatophyta</taxon>
        <taxon>Magnoliopsida</taxon>
        <taxon>eudicotyledons</taxon>
        <taxon>Gunneridae</taxon>
        <taxon>Pentapetalae</taxon>
        <taxon>asterids</taxon>
        <taxon>lamiids</taxon>
        <taxon>Solanales</taxon>
        <taxon>Solanaceae</taxon>
        <taxon>Nicotianoideae</taxon>
        <taxon>Nicotianeae</taxon>
        <taxon>Nicotiana</taxon>
    </lineage>
</organism>
<dbReference type="AlphaFoldDB" id="A0A1S3YHP0"/>
<accession>A0A1S3YHP0</accession>
<name>A0A1S3YHP0_TOBAC</name>
<dbReference type="PANTHER" id="PTHR46033:SF8">
    <property type="entry name" value="PROTEIN MAINTENANCE OF MERISTEMS-LIKE"/>
    <property type="match status" value="1"/>
</dbReference>